<dbReference type="GO" id="GO:0005886">
    <property type="term" value="C:plasma membrane"/>
    <property type="evidence" value="ECO:0007669"/>
    <property type="project" value="TreeGrafter"/>
</dbReference>
<dbReference type="Proteomes" id="UP000271162">
    <property type="component" value="Unassembled WGS sequence"/>
</dbReference>
<dbReference type="PANTHER" id="PTHR46320:SF2">
    <property type="entry name" value="GP-PDE DOMAIN-CONTAINING PROTEIN"/>
    <property type="match status" value="1"/>
</dbReference>
<organism evidence="3">
    <name type="scientific">Nippostrongylus brasiliensis</name>
    <name type="common">Rat hookworm</name>
    <dbReference type="NCBI Taxonomy" id="27835"/>
    <lineage>
        <taxon>Eukaryota</taxon>
        <taxon>Metazoa</taxon>
        <taxon>Ecdysozoa</taxon>
        <taxon>Nematoda</taxon>
        <taxon>Chromadorea</taxon>
        <taxon>Rhabditida</taxon>
        <taxon>Rhabditina</taxon>
        <taxon>Rhabditomorpha</taxon>
        <taxon>Strongyloidea</taxon>
        <taxon>Heligmosomidae</taxon>
        <taxon>Nippostrongylus</taxon>
    </lineage>
</organism>
<dbReference type="WBParaSite" id="NBR_0001500501-mRNA-1">
    <property type="protein sequence ID" value="NBR_0001500501-mRNA-1"/>
    <property type="gene ID" value="NBR_0001500501"/>
</dbReference>
<sequence>MDKFTLQALEKYDVVMFDARETSDNVVVVAKDDVKNRTAEKIDLPLLKDMMDICRAKEAKMVIRVHDTSKEILKEIGSYVKQHDLHSRVVITSSNPVVPFMLKRKDSQFLSGLSYERFGMSEHFKKYHKGKLLYRYLGEFLDTVMFYGMIFLSLHTNNLPAMHSFVLPEFIGADLLFVDKKDIDLRFIELAKKRKMKIIAVNADKKEDQQWLKKVAMAQTLTIWSARKRSFS</sequence>
<dbReference type="EMBL" id="UYSL01021566">
    <property type="protein sequence ID" value="VDL78600.1"/>
    <property type="molecule type" value="Genomic_DNA"/>
</dbReference>
<dbReference type="STRING" id="27835.A0A0N4YEA4"/>
<dbReference type="Gene3D" id="3.20.20.190">
    <property type="entry name" value="Phosphatidylinositol (PI) phosphodiesterase"/>
    <property type="match status" value="1"/>
</dbReference>
<dbReference type="AlphaFoldDB" id="A0A0N4YEA4"/>
<reference evidence="1 2" key="2">
    <citation type="submission" date="2018-11" db="EMBL/GenBank/DDBJ databases">
        <authorList>
            <consortium name="Pathogen Informatics"/>
        </authorList>
    </citation>
    <scope>NUCLEOTIDE SEQUENCE [LARGE SCALE GENOMIC DNA]</scope>
</reference>
<gene>
    <name evidence="1" type="ORF">NBR_LOCUS15006</name>
</gene>
<protein>
    <submittedName>
        <fullName evidence="3">Glycerophosphodiester phosphodiesterase 1 (inferred by orthology to a human protein)</fullName>
    </submittedName>
</protein>
<dbReference type="InterPro" id="IPR017946">
    <property type="entry name" value="PLC-like_Pdiesterase_TIM-brl"/>
</dbReference>
<dbReference type="GO" id="GO:0006644">
    <property type="term" value="P:phospholipid metabolic process"/>
    <property type="evidence" value="ECO:0007669"/>
    <property type="project" value="TreeGrafter"/>
</dbReference>
<reference evidence="3" key="1">
    <citation type="submission" date="2017-02" db="UniProtKB">
        <authorList>
            <consortium name="WormBaseParasite"/>
        </authorList>
    </citation>
    <scope>IDENTIFICATION</scope>
</reference>
<evidence type="ECO:0000313" key="2">
    <source>
        <dbReference type="Proteomes" id="UP000271162"/>
    </source>
</evidence>
<proteinExistence type="predicted"/>
<dbReference type="OMA" id="CRRKNAK"/>
<dbReference type="SUPFAM" id="SSF51695">
    <property type="entry name" value="PLC-like phosphodiesterases"/>
    <property type="match status" value="1"/>
</dbReference>
<dbReference type="GO" id="GO:0070291">
    <property type="term" value="P:N-acylethanolamine metabolic process"/>
    <property type="evidence" value="ECO:0007669"/>
    <property type="project" value="TreeGrafter"/>
</dbReference>
<evidence type="ECO:0000313" key="1">
    <source>
        <dbReference type="EMBL" id="VDL78600.1"/>
    </source>
</evidence>
<evidence type="ECO:0000313" key="3">
    <source>
        <dbReference type="WBParaSite" id="NBR_0001500501-mRNA-1"/>
    </source>
</evidence>
<accession>A0A0N4YEA4</accession>
<dbReference type="PANTHER" id="PTHR46320">
    <property type="entry name" value="GLYCEROPHOSPHODIESTER PHOSPHODIESTERASE 1"/>
    <property type="match status" value="1"/>
</dbReference>
<dbReference type="GO" id="GO:0006580">
    <property type="term" value="P:ethanolamine metabolic process"/>
    <property type="evidence" value="ECO:0007669"/>
    <property type="project" value="TreeGrafter"/>
</dbReference>
<dbReference type="GO" id="GO:0008889">
    <property type="term" value="F:glycerophosphodiester phosphodiesterase activity"/>
    <property type="evidence" value="ECO:0007669"/>
    <property type="project" value="TreeGrafter"/>
</dbReference>
<name>A0A0N4YEA4_NIPBR</name>
<keyword evidence="2" id="KW-1185">Reference proteome</keyword>